<dbReference type="Pfam" id="PF12261">
    <property type="entry name" value="T_hemolysin"/>
    <property type="match status" value="1"/>
</dbReference>
<reference evidence="2" key="1">
    <citation type="journal article" date="2019" name="Int. J. Syst. Evol. Microbiol.">
        <title>The Global Catalogue of Microorganisms (GCM) 10K type strain sequencing project: providing services to taxonomists for standard genome sequencing and annotation.</title>
        <authorList>
            <consortium name="The Broad Institute Genomics Platform"/>
            <consortium name="The Broad Institute Genome Sequencing Center for Infectious Disease"/>
            <person name="Wu L."/>
            <person name="Ma J."/>
        </authorList>
    </citation>
    <scope>NUCLEOTIDE SEQUENCE [LARGE SCALE GENOMIC DNA]</scope>
    <source>
        <strain evidence="2">VKM B-3159</strain>
    </source>
</reference>
<proteinExistence type="predicted"/>
<name>A0ABT9JPP9_9PROT</name>
<organism evidence="1 2">
    <name type="scientific">Methylophilus aquaticus</name>
    <dbReference type="NCBI Taxonomy" id="1971610"/>
    <lineage>
        <taxon>Bacteria</taxon>
        <taxon>Pseudomonadati</taxon>
        <taxon>Pseudomonadota</taxon>
        <taxon>Betaproteobacteria</taxon>
        <taxon>Nitrosomonadales</taxon>
        <taxon>Methylophilaceae</taxon>
        <taxon>Methylophilus</taxon>
    </lineage>
</organism>
<protein>
    <submittedName>
        <fullName evidence="1">Thermostable hemolysin</fullName>
    </submittedName>
</protein>
<gene>
    <name evidence="1" type="ORF">Q9291_01205</name>
</gene>
<comment type="caution">
    <text evidence="1">The sequence shown here is derived from an EMBL/GenBank/DDBJ whole genome shotgun (WGS) entry which is preliminary data.</text>
</comment>
<dbReference type="RefSeq" id="WP_306388155.1">
    <property type="nucleotide sequence ID" value="NZ_JAVCAP010000001.1"/>
</dbReference>
<dbReference type="Proteomes" id="UP001225906">
    <property type="component" value="Unassembled WGS sequence"/>
</dbReference>
<dbReference type="InterPro" id="IPR022050">
    <property type="entry name" value="T_hemolysin"/>
</dbReference>
<evidence type="ECO:0000313" key="2">
    <source>
        <dbReference type="Proteomes" id="UP001225906"/>
    </source>
</evidence>
<evidence type="ECO:0000313" key="1">
    <source>
        <dbReference type="EMBL" id="MDP8566454.1"/>
    </source>
</evidence>
<keyword evidence="2" id="KW-1185">Reference proteome</keyword>
<accession>A0ABT9JPP9</accession>
<sequence>MAQALQYILHIVVYESDAMLNAESCTEFYAAPSAYQLREFAQTRRYEVNEITAHAIGLTAACRPEVEAFIATVFRQVYGAEIHHFMPELVALRDANGVLMAAFGLQSAANETLFLEQYIDEPVEQLMSRQLGRLILRDEVTCIGNLAVANPRNAGVLIAHIIQYSMSLNLPWAVSTVHHSLQNGLIKGGRDLYPLAEANPDRLSVEERQKWGSYYRKVPQIVAIRGVAAP</sequence>
<dbReference type="EMBL" id="JAVCAP010000001">
    <property type="protein sequence ID" value="MDP8566454.1"/>
    <property type="molecule type" value="Genomic_DNA"/>
</dbReference>